<dbReference type="EMBL" id="FNPC01000005">
    <property type="protein sequence ID" value="SDY45281.1"/>
    <property type="molecule type" value="Genomic_DNA"/>
</dbReference>
<accession>A0A1H3JZH1</accession>
<reference evidence="4" key="1">
    <citation type="submission" date="2016-10" db="EMBL/GenBank/DDBJ databases">
        <authorList>
            <person name="Varghese N."/>
            <person name="Submissions S."/>
        </authorList>
    </citation>
    <scope>NUCLEOTIDE SEQUENCE [LARGE SCALE GENOMIC DNA]</scope>
    <source>
        <strain evidence="4">DC30,IBRC 10041,KCTC 4046</strain>
    </source>
</reference>
<feature type="region of interest" description="Disordered" evidence="1">
    <location>
        <begin position="73"/>
        <end position="126"/>
    </location>
</feature>
<dbReference type="OrthoDB" id="340849at2157"/>
<dbReference type="InterPro" id="IPR011033">
    <property type="entry name" value="PRC_barrel-like_sf"/>
</dbReference>
<gene>
    <name evidence="3" type="ORF">SAMN05216564_105198</name>
</gene>
<sequence length="126" mass="13168">MGEILGSTIAGYSVMTVDGEEVGTLVNVTMDPATGDLRQFVIDPEGRPLPEFETNDDGHVEIPARTFRSRSDYVLVDPTAADGSRGRGGDDSTARGNDSAARGDGAAAREDGAAARGDDRKPASRD</sequence>
<feature type="compositionally biased region" description="Basic and acidic residues" evidence="1">
    <location>
        <begin position="107"/>
        <end position="126"/>
    </location>
</feature>
<name>A0A1H3JZH1_9EURY</name>
<organism evidence="3 4">
    <name type="scientific">Halopenitus persicus</name>
    <dbReference type="NCBI Taxonomy" id="1048396"/>
    <lineage>
        <taxon>Archaea</taxon>
        <taxon>Methanobacteriati</taxon>
        <taxon>Methanobacteriota</taxon>
        <taxon>Stenosarchaea group</taxon>
        <taxon>Halobacteria</taxon>
        <taxon>Halobacteriales</taxon>
        <taxon>Haloferacaceae</taxon>
        <taxon>Halopenitus</taxon>
    </lineage>
</organism>
<dbReference type="Gene3D" id="2.30.30.240">
    <property type="entry name" value="PRC-barrel domain"/>
    <property type="match status" value="1"/>
</dbReference>
<dbReference type="Proteomes" id="UP000199079">
    <property type="component" value="Unassembled WGS sequence"/>
</dbReference>
<proteinExistence type="predicted"/>
<evidence type="ECO:0000313" key="3">
    <source>
        <dbReference type="EMBL" id="SDY45281.1"/>
    </source>
</evidence>
<dbReference type="InterPro" id="IPR027275">
    <property type="entry name" value="PRC-brl_dom"/>
</dbReference>
<dbReference type="SUPFAM" id="SSF50346">
    <property type="entry name" value="PRC-barrel domain"/>
    <property type="match status" value="1"/>
</dbReference>
<evidence type="ECO:0000256" key="1">
    <source>
        <dbReference type="SAM" id="MobiDB-lite"/>
    </source>
</evidence>
<feature type="compositionally biased region" description="Basic and acidic residues" evidence="1">
    <location>
        <begin position="84"/>
        <end position="93"/>
    </location>
</feature>
<evidence type="ECO:0000313" key="4">
    <source>
        <dbReference type="Proteomes" id="UP000199079"/>
    </source>
</evidence>
<feature type="compositionally biased region" description="Low complexity" evidence="1">
    <location>
        <begin position="94"/>
        <end position="106"/>
    </location>
</feature>
<evidence type="ECO:0000259" key="2">
    <source>
        <dbReference type="Pfam" id="PF05239"/>
    </source>
</evidence>
<protein>
    <submittedName>
        <fullName evidence="3">Sporulation protein YlmC, PRC-barrel domain family</fullName>
    </submittedName>
</protein>
<keyword evidence="4" id="KW-1185">Reference proteome</keyword>
<dbReference type="RefSeq" id="WP_092732872.1">
    <property type="nucleotide sequence ID" value="NZ_FNPC01000005.1"/>
</dbReference>
<dbReference type="Pfam" id="PF05239">
    <property type="entry name" value="PRC"/>
    <property type="match status" value="1"/>
</dbReference>
<feature type="domain" description="PRC-barrel" evidence="2">
    <location>
        <begin position="1"/>
        <end position="81"/>
    </location>
</feature>
<dbReference type="AlphaFoldDB" id="A0A1H3JZH1"/>